<dbReference type="InterPro" id="IPR001849">
    <property type="entry name" value="PH_domain"/>
</dbReference>
<dbReference type="Gene3D" id="2.30.29.30">
    <property type="entry name" value="Pleckstrin-homology domain (PH domain)/Phosphotyrosine-binding domain (PTB)"/>
    <property type="match status" value="1"/>
</dbReference>
<dbReference type="InParanoid" id="A2FHJ2"/>
<keyword evidence="5" id="KW-0808">Transferase</keyword>
<evidence type="ECO:0000256" key="10">
    <source>
        <dbReference type="RuleBase" id="RU000304"/>
    </source>
</evidence>
<reference evidence="14" key="1">
    <citation type="submission" date="2006-10" db="EMBL/GenBank/DDBJ databases">
        <authorList>
            <person name="Amadeo P."/>
            <person name="Zhao Q."/>
            <person name="Wortman J."/>
            <person name="Fraser-Liggett C."/>
            <person name="Carlton J."/>
        </authorList>
    </citation>
    <scope>NUCLEOTIDE SEQUENCE</scope>
    <source>
        <strain evidence="14">G3</strain>
    </source>
</reference>
<organism evidence="14 15">
    <name type="scientific">Trichomonas vaginalis (strain ATCC PRA-98 / G3)</name>
    <dbReference type="NCBI Taxonomy" id="412133"/>
    <lineage>
        <taxon>Eukaryota</taxon>
        <taxon>Metamonada</taxon>
        <taxon>Parabasalia</taxon>
        <taxon>Trichomonadida</taxon>
        <taxon>Trichomonadidae</taxon>
        <taxon>Trichomonas</taxon>
    </lineage>
</organism>
<keyword evidence="7 14" id="KW-0418">Kinase</keyword>
<evidence type="ECO:0000256" key="3">
    <source>
        <dbReference type="ARBA" id="ARBA00022527"/>
    </source>
</evidence>
<dbReference type="SMR" id="A2FHJ2"/>
<dbReference type="CDD" id="cd05123">
    <property type="entry name" value="STKc_AGC"/>
    <property type="match status" value="1"/>
</dbReference>
<dbReference type="SMART" id="SM00133">
    <property type="entry name" value="S_TK_X"/>
    <property type="match status" value="1"/>
</dbReference>
<dbReference type="SUPFAM" id="SSF50729">
    <property type="entry name" value="PH domain-like"/>
    <property type="match status" value="1"/>
</dbReference>
<evidence type="ECO:0000259" key="11">
    <source>
        <dbReference type="PROSITE" id="PS50003"/>
    </source>
</evidence>
<name>A2FHJ2_TRIV3</name>
<dbReference type="Pfam" id="PF00169">
    <property type="entry name" value="PH"/>
    <property type="match status" value="1"/>
</dbReference>
<dbReference type="GO" id="GO:0005524">
    <property type="term" value="F:ATP binding"/>
    <property type="evidence" value="ECO:0007669"/>
    <property type="project" value="UniProtKB-UniRule"/>
</dbReference>
<dbReference type="RefSeq" id="XP_001308557.1">
    <property type="nucleotide sequence ID" value="XM_001308556.1"/>
</dbReference>
<feature type="binding site" evidence="9">
    <location>
        <position position="154"/>
    </location>
    <ligand>
        <name>ATP</name>
        <dbReference type="ChEBI" id="CHEBI:30616"/>
    </ligand>
</feature>
<dbReference type="Proteomes" id="UP000001542">
    <property type="component" value="Unassembled WGS sequence"/>
</dbReference>
<keyword evidence="6 9" id="KW-0547">Nucleotide-binding</keyword>
<feature type="domain" description="AGC-kinase C-terminal" evidence="13">
    <location>
        <begin position="382"/>
        <end position="452"/>
    </location>
</feature>
<dbReference type="PROSITE" id="PS50011">
    <property type="entry name" value="PROTEIN_KINASE_DOM"/>
    <property type="match status" value="1"/>
</dbReference>
<dbReference type="STRING" id="5722.A2FHJ2"/>
<keyword evidence="3 10" id="KW-0723">Serine/threonine-protein kinase</keyword>
<dbReference type="VEuPathDB" id="TrichDB:TVAG_047250"/>
<dbReference type="OrthoDB" id="63267at2759"/>
<evidence type="ECO:0000256" key="6">
    <source>
        <dbReference type="ARBA" id="ARBA00022741"/>
    </source>
</evidence>
<dbReference type="VEuPathDB" id="TrichDB:TVAGG3_0954330"/>
<dbReference type="InterPro" id="IPR017892">
    <property type="entry name" value="Pkinase_C"/>
</dbReference>
<dbReference type="InterPro" id="IPR000719">
    <property type="entry name" value="Prot_kinase_dom"/>
</dbReference>
<dbReference type="Pfam" id="PF00069">
    <property type="entry name" value="Pkinase"/>
    <property type="match status" value="1"/>
</dbReference>
<dbReference type="KEGG" id="tva:4753377"/>
<dbReference type="FunFam" id="1.10.510.10:FF:000008">
    <property type="entry name" value="Non-specific serine/threonine protein kinase"/>
    <property type="match status" value="1"/>
</dbReference>
<keyword evidence="8 9" id="KW-0067">ATP-binding</keyword>
<dbReference type="InterPro" id="IPR000961">
    <property type="entry name" value="AGC-kinase_C"/>
</dbReference>
<evidence type="ECO:0000256" key="7">
    <source>
        <dbReference type="ARBA" id="ARBA00022777"/>
    </source>
</evidence>
<dbReference type="InterPro" id="IPR011993">
    <property type="entry name" value="PH-like_dom_sf"/>
</dbReference>
<evidence type="ECO:0000313" key="15">
    <source>
        <dbReference type="Proteomes" id="UP000001542"/>
    </source>
</evidence>
<dbReference type="eggNOG" id="KOG0690">
    <property type="taxonomic scope" value="Eukaryota"/>
</dbReference>
<dbReference type="FunFam" id="2.30.29.30:FF:000286">
    <property type="entry name" value="PH-protein kinase domain containing protein"/>
    <property type="match status" value="1"/>
</dbReference>
<evidence type="ECO:0000259" key="12">
    <source>
        <dbReference type="PROSITE" id="PS50011"/>
    </source>
</evidence>
<dbReference type="Gene3D" id="3.30.200.20">
    <property type="entry name" value="Phosphorylase Kinase, domain 1"/>
    <property type="match status" value="1"/>
</dbReference>
<keyword evidence="4" id="KW-0597">Phosphoprotein</keyword>
<dbReference type="InterPro" id="IPR011009">
    <property type="entry name" value="Kinase-like_dom_sf"/>
</dbReference>
<evidence type="ECO:0000256" key="1">
    <source>
        <dbReference type="ARBA" id="ARBA00006935"/>
    </source>
</evidence>
<evidence type="ECO:0000313" key="14">
    <source>
        <dbReference type="EMBL" id="EAX95627.1"/>
    </source>
</evidence>
<dbReference type="SMART" id="SM00233">
    <property type="entry name" value="PH"/>
    <property type="match status" value="1"/>
</dbReference>
<evidence type="ECO:0000256" key="4">
    <source>
        <dbReference type="ARBA" id="ARBA00022553"/>
    </source>
</evidence>
<dbReference type="EMBL" id="DS113796">
    <property type="protein sequence ID" value="EAX95627.1"/>
    <property type="molecule type" value="Genomic_DNA"/>
</dbReference>
<dbReference type="SUPFAM" id="SSF56112">
    <property type="entry name" value="Protein kinase-like (PK-like)"/>
    <property type="match status" value="1"/>
</dbReference>
<evidence type="ECO:0000256" key="2">
    <source>
        <dbReference type="ARBA" id="ARBA00012513"/>
    </source>
</evidence>
<protein>
    <recommendedName>
        <fullName evidence="2">non-specific serine/threonine protein kinase</fullName>
        <ecNumber evidence="2">2.7.11.1</ecNumber>
    </recommendedName>
</protein>
<dbReference type="FunCoup" id="A2FHJ2">
    <property type="interactions" value="426"/>
</dbReference>
<dbReference type="PROSITE" id="PS51285">
    <property type="entry name" value="AGC_KINASE_CTER"/>
    <property type="match status" value="1"/>
</dbReference>
<feature type="domain" description="Protein kinase" evidence="12">
    <location>
        <begin position="125"/>
        <end position="381"/>
    </location>
</feature>
<dbReference type="Pfam" id="PF00433">
    <property type="entry name" value="Pkinase_C"/>
    <property type="match status" value="1"/>
</dbReference>
<dbReference type="PROSITE" id="PS00107">
    <property type="entry name" value="PROTEIN_KINASE_ATP"/>
    <property type="match status" value="1"/>
</dbReference>
<dbReference type="OMA" id="CVIYDMM"/>
<dbReference type="GO" id="GO:0035556">
    <property type="term" value="P:intracellular signal transduction"/>
    <property type="evidence" value="ECO:0000318"/>
    <property type="project" value="GO_Central"/>
</dbReference>
<dbReference type="PROSITE" id="PS00108">
    <property type="entry name" value="PROTEIN_KINASE_ST"/>
    <property type="match status" value="1"/>
</dbReference>
<evidence type="ECO:0000256" key="5">
    <source>
        <dbReference type="ARBA" id="ARBA00022679"/>
    </source>
</evidence>
<dbReference type="SMART" id="SM00220">
    <property type="entry name" value="S_TKc"/>
    <property type="match status" value="1"/>
</dbReference>
<reference evidence="14" key="2">
    <citation type="journal article" date="2007" name="Science">
        <title>Draft genome sequence of the sexually transmitted pathogen Trichomonas vaginalis.</title>
        <authorList>
            <person name="Carlton J.M."/>
            <person name="Hirt R.P."/>
            <person name="Silva J.C."/>
            <person name="Delcher A.L."/>
            <person name="Schatz M."/>
            <person name="Zhao Q."/>
            <person name="Wortman J.R."/>
            <person name="Bidwell S.L."/>
            <person name="Alsmark U.C.M."/>
            <person name="Besteiro S."/>
            <person name="Sicheritz-Ponten T."/>
            <person name="Noel C.J."/>
            <person name="Dacks J.B."/>
            <person name="Foster P.G."/>
            <person name="Simillion C."/>
            <person name="Van de Peer Y."/>
            <person name="Miranda-Saavedra D."/>
            <person name="Barton G.J."/>
            <person name="Westrop G.D."/>
            <person name="Mueller S."/>
            <person name="Dessi D."/>
            <person name="Fiori P.L."/>
            <person name="Ren Q."/>
            <person name="Paulsen I."/>
            <person name="Zhang H."/>
            <person name="Bastida-Corcuera F.D."/>
            <person name="Simoes-Barbosa A."/>
            <person name="Brown M.T."/>
            <person name="Hayes R.D."/>
            <person name="Mukherjee M."/>
            <person name="Okumura C.Y."/>
            <person name="Schneider R."/>
            <person name="Smith A.J."/>
            <person name="Vanacova S."/>
            <person name="Villalvazo M."/>
            <person name="Haas B.J."/>
            <person name="Pertea M."/>
            <person name="Feldblyum T.V."/>
            <person name="Utterback T.R."/>
            <person name="Shu C.L."/>
            <person name="Osoegawa K."/>
            <person name="de Jong P.J."/>
            <person name="Hrdy I."/>
            <person name="Horvathova L."/>
            <person name="Zubacova Z."/>
            <person name="Dolezal P."/>
            <person name="Malik S.B."/>
            <person name="Logsdon J.M. Jr."/>
            <person name="Henze K."/>
            <person name="Gupta A."/>
            <person name="Wang C.C."/>
            <person name="Dunne R.L."/>
            <person name="Upcroft J.A."/>
            <person name="Upcroft P."/>
            <person name="White O."/>
            <person name="Salzberg S.L."/>
            <person name="Tang P."/>
            <person name="Chiu C.-H."/>
            <person name="Lee Y.-S."/>
            <person name="Embley T.M."/>
            <person name="Coombs G.H."/>
            <person name="Mottram J.C."/>
            <person name="Tachezy J."/>
            <person name="Fraser-Liggett C.M."/>
            <person name="Johnson P.J."/>
        </authorList>
    </citation>
    <scope>NUCLEOTIDE SEQUENCE [LARGE SCALE GENOMIC DNA]</scope>
    <source>
        <strain evidence="14">G3</strain>
    </source>
</reference>
<evidence type="ECO:0000256" key="8">
    <source>
        <dbReference type="ARBA" id="ARBA00022840"/>
    </source>
</evidence>
<feature type="domain" description="PH" evidence="11">
    <location>
        <begin position="1"/>
        <end position="94"/>
    </location>
</feature>
<comment type="similarity">
    <text evidence="1">Belongs to the protein kinase superfamily. AGC Ser/Thr protein kinase family. RAC subfamily.</text>
</comment>
<evidence type="ECO:0000259" key="13">
    <source>
        <dbReference type="PROSITE" id="PS51285"/>
    </source>
</evidence>
<dbReference type="InterPro" id="IPR008271">
    <property type="entry name" value="Ser/Thr_kinase_AS"/>
</dbReference>
<dbReference type="PANTHER" id="PTHR24351">
    <property type="entry name" value="RIBOSOMAL PROTEIN S6 KINASE"/>
    <property type="match status" value="1"/>
</dbReference>
<dbReference type="InterPro" id="IPR017441">
    <property type="entry name" value="Protein_kinase_ATP_BS"/>
</dbReference>
<gene>
    <name evidence="14" type="ORF">TVAG_047250</name>
</gene>
<accession>A2FHJ2</accession>
<dbReference type="EC" id="2.7.11.1" evidence="2"/>
<evidence type="ECO:0000256" key="9">
    <source>
        <dbReference type="PROSITE-ProRule" id="PRU10141"/>
    </source>
</evidence>
<dbReference type="InterPro" id="IPR045270">
    <property type="entry name" value="STKc_AGC"/>
</dbReference>
<dbReference type="FunFam" id="3.30.200.20:FF:000537">
    <property type="entry name" value="Non-specific serine/threonine protein kinase"/>
    <property type="match status" value="1"/>
</dbReference>
<sequence>MIKAGWGTKQGGLIKTWKKRWFVLEKDALVYFTKEGGEEQGRIPIGSTCVVSPAPDCKKQPAFKIVTSERTYFIVTDTQKECSDWISAISNTIAHCPTSTAAAPVPAPGAKAAGAPVKKASMEDFTIIGVLGRGTYGKVQLVKQKETGKLFALKTMSKRLLAETDQIEQTIVERDLLLKVKCPFLVGAHYTFQTDAKVFMILDYVPGGELFGRLKQESSFPESRTRLYAAEILLGLGYLHSKNYIYRDLKPENILVDIDGHLRLTDFGLAKRATDNESTNSFCGTPEYIAPEMIQRLPYTKAVDWWSLGILIFEMLTGLPPFYDENVNQMYRSILRDEVAFPSHISLAARNLINKLLDKNPATRLGSGPTDMEEIKTHPFFKDLNWSEVEEKKVKPEWVPEIKDATDTSCFDEEFTQETGGVSFEDGSLIGHDTQQQFTGFTCTQDSALDDL</sequence>
<proteinExistence type="inferred from homology"/>
<dbReference type="PROSITE" id="PS50003">
    <property type="entry name" value="PH_DOMAIN"/>
    <property type="match status" value="1"/>
</dbReference>
<keyword evidence="15" id="KW-1185">Reference proteome</keyword>
<dbReference type="AlphaFoldDB" id="A2FHJ2"/>
<dbReference type="GO" id="GO:0004674">
    <property type="term" value="F:protein serine/threonine kinase activity"/>
    <property type="evidence" value="ECO:0000318"/>
    <property type="project" value="GO_Central"/>
</dbReference>
<dbReference type="Gene3D" id="1.10.510.10">
    <property type="entry name" value="Transferase(Phosphotransferase) domain 1"/>
    <property type="match status" value="1"/>
</dbReference>